<dbReference type="SMART" id="SM00367">
    <property type="entry name" value="LRR_CC"/>
    <property type="match status" value="5"/>
</dbReference>
<name>A0ABR1FST1_AURAN</name>
<feature type="compositionally biased region" description="Basic and acidic residues" evidence="1">
    <location>
        <begin position="56"/>
        <end position="65"/>
    </location>
</feature>
<dbReference type="InterPro" id="IPR032675">
    <property type="entry name" value="LRR_dom_sf"/>
</dbReference>
<dbReference type="InterPro" id="IPR057207">
    <property type="entry name" value="FBXL15_LRR"/>
</dbReference>
<dbReference type="Gene3D" id="3.80.10.10">
    <property type="entry name" value="Ribonuclease Inhibitor"/>
    <property type="match status" value="1"/>
</dbReference>
<dbReference type="Proteomes" id="UP001363151">
    <property type="component" value="Unassembled WGS sequence"/>
</dbReference>
<feature type="compositionally biased region" description="Basic residues" evidence="1">
    <location>
        <begin position="105"/>
        <end position="129"/>
    </location>
</feature>
<reference evidence="3 4" key="1">
    <citation type="submission" date="2024-03" db="EMBL/GenBank/DDBJ databases">
        <title>Aureococcus anophagefferens CCMP1851 and Kratosvirus quantuckense: Draft genome of a second virus-susceptible host strain in the model system.</title>
        <authorList>
            <person name="Chase E."/>
            <person name="Truchon A.R."/>
            <person name="Schepens W."/>
            <person name="Wilhelm S.W."/>
        </authorList>
    </citation>
    <scope>NUCLEOTIDE SEQUENCE [LARGE SCALE GENOMIC DNA]</scope>
    <source>
        <strain evidence="3 4">CCMP1851</strain>
    </source>
</reference>
<dbReference type="InterPro" id="IPR006553">
    <property type="entry name" value="Leu-rich_rpt_Cys-con_subtyp"/>
</dbReference>
<dbReference type="PANTHER" id="PTHR13318">
    <property type="entry name" value="PARTNER OF PAIRED, ISOFORM B-RELATED"/>
    <property type="match status" value="1"/>
</dbReference>
<feature type="region of interest" description="Disordered" evidence="1">
    <location>
        <begin position="150"/>
        <end position="196"/>
    </location>
</feature>
<dbReference type="SUPFAM" id="SSF52047">
    <property type="entry name" value="RNI-like"/>
    <property type="match status" value="1"/>
</dbReference>
<feature type="domain" description="F-box/LRR-repeat protein 15-like leucin rich repeat" evidence="2">
    <location>
        <begin position="224"/>
        <end position="334"/>
    </location>
</feature>
<keyword evidence="4" id="KW-1185">Reference proteome</keyword>
<feature type="compositionally biased region" description="Polar residues" evidence="1">
    <location>
        <begin position="391"/>
        <end position="405"/>
    </location>
</feature>
<evidence type="ECO:0000259" key="2">
    <source>
        <dbReference type="Pfam" id="PF25372"/>
    </source>
</evidence>
<sequence length="405" mass="42804">MPVKADYKRAKKVSVLEGLEEMRAEAAKKAAAEAALPKFKKFDPQYAEASLVPELRATRPPKEGGGDEAPAWMSQALNAKRKRRRRGSKACGPDALPDHAGAAAGRRRRGRGRRRRVVGQQGVRRRPARARLAAGLRPVEPSAHLELAERKAAGNKDWGPSVFERDSPRARATLRTSSATSSSTTPGATCACARTSTSGPTQRAIGEVRTATVQEICVMQPAMTSLDVTDCHLVTDAALWACDHITDDGLAVLASGCRDLEHVDVSGCPRLGEFGDRALLALGRFCGRLERLDMFGCAHVQDAGIIAVARGCGGLEKLRLTGCRELTGGALAALARQCPNLVDLSIAGCERIKDEDLCKLVGQSGAVDLQRSGGPHWQGGRAAAFGAASATPSETSRGTTASRGA</sequence>
<gene>
    <name evidence="3" type="ORF">SO694_00098074</name>
</gene>
<organism evidence="3 4">
    <name type="scientific">Aureococcus anophagefferens</name>
    <name type="common">Harmful bloom alga</name>
    <dbReference type="NCBI Taxonomy" id="44056"/>
    <lineage>
        <taxon>Eukaryota</taxon>
        <taxon>Sar</taxon>
        <taxon>Stramenopiles</taxon>
        <taxon>Ochrophyta</taxon>
        <taxon>Pelagophyceae</taxon>
        <taxon>Pelagomonadales</taxon>
        <taxon>Pelagomonadaceae</taxon>
        <taxon>Aureococcus</taxon>
    </lineage>
</organism>
<feature type="compositionally biased region" description="Low complexity" evidence="1">
    <location>
        <begin position="379"/>
        <end position="390"/>
    </location>
</feature>
<dbReference type="PANTHER" id="PTHR13318:SF190">
    <property type="entry name" value="PARTNER OF PAIRED, ISOFORM B"/>
    <property type="match status" value="1"/>
</dbReference>
<feature type="region of interest" description="Disordered" evidence="1">
    <location>
        <begin position="52"/>
        <end position="137"/>
    </location>
</feature>
<accession>A0ABR1FST1</accession>
<evidence type="ECO:0000313" key="4">
    <source>
        <dbReference type="Proteomes" id="UP001363151"/>
    </source>
</evidence>
<evidence type="ECO:0000313" key="3">
    <source>
        <dbReference type="EMBL" id="KAK7237655.1"/>
    </source>
</evidence>
<proteinExistence type="predicted"/>
<evidence type="ECO:0000256" key="1">
    <source>
        <dbReference type="SAM" id="MobiDB-lite"/>
    </source>
</evidence>
<protein>
    <recommendedName>
        <fullName evidence="2">F-box/LRR-repeat protein 15-like leucin rich repeat domain-containing protein</fullName>
    </recommendedName>
</protein>
<dbReference type="EMBL" id="JBBJCI010000248">
    <property type="protein sequence ID" value="KAK7237655.1"/>
    <property type="molecule type" value="Genomic_DNA"/>
</dbReference>
<feature type="region of interest" description="Disordered" evidence="1">
    <location>
        <begin position="372"/>
        <end position="405"/>
    </location>
</feature>
<comment type="caution">
    <text evidence="3">The sequence shown here is derived from an EMBL/GenBank/DDBJ whole genome shotgun (WGS) entry which is preliminary data.</text>
</comment>
<feature type="compositionally biased region" description="Low complexity" evidence="1">
    <location>
        <begin position="170"/>
        <end position="193"/>
    </location>
</feature>
<dbReference type="Pfam" id="PF25372">
    <property type="entry name" value="DUF7885"/>
    <property type="match status" value="1"/>
</dbReference>
<feature type="compositionally biased region" description="Basic residues" evidence="1">
    <location>
        <begin position="79"/>
        <end position="88"/>
    </location>
</feature>